<gene>
    <name evidence="1" type="ORF">KC19_12G161000</name>
</gene>
<name>A0A8T0GAC8_CERPU</name>
<keyword evidence="2" id="KW-1185">Reference proteome</keyword>
<protein>
    <submittedName>
        <fullName evidence="1">Uncharacterized protein</fullName>
    </submittedName>
</protein>
<evidence type="ECO:0000313" key="1">
    <source>
        <dbReference type="EMBL" id="KAG0555324.1"/>
    </source>
</evidence>
<dbReference type="Proteomes" id="UP000822688">
    <property type="component" value="Chromosome 12"/>
</dbReference>
<dbReference type="AlphaFoldDB" id="A0A8T0GAC8"/>
<organism evidence="1 2">
    <name type="scientific">Ceratodon purpureus</name>
    <name type="common">Fire moss</name>
    <name type="synonym">Dicranum purpureum</name>
    <dbReference type="NCBI Taxonomy" id="3225"/>
    <lineage>
        <taxon>Eukaryota</taxon>
        <taxon>Viridiplantae</taxon>
        <taxon>Streptophyta</taxon>
        <taxon>Embryophyta</taxon>
        <taxon>Bryophyta</taxon>
        <taxon>Bryophytina</taxon>
        <taxon>Bryopsida</taxon>
        <taxon>Dicranidae</taxon>
        <taxon>Pseudoditrichales</taxon>
        <taxon>Ditrichaceae</taxon>
        <taxon>Ceratodon</taxon>
    </lineage>
</organism>
<dbReference type="EMBL" id="CM026433">
    <property type="protein sequence ID" value="KAG0555324.1"/>
    <property type="molecule type" value="Genomic_DNA"/>
</dbReference>
<proteinExistence type="predicted"/>
<evidence type="ECO:0000313" key="2">
    <source>
        <dbReference type="Proteomes" id="UP000822688"/>
    </source>
</evidence>
<accession>A0A8T0GAC8</accession>
<reference evidence="1" key="1">
    <citation type="submission" date="2020-06" db="EMBL/GenBank/DDBJ databases">
        <title>WGS assembly of Ceratodon purpureus strain R40.</title>
        <authorList>
            <person name="Carey S.B."/>
            <person name="Jenkins J."/>
            <person name="Shu S."/>
            <person name="Lovell J.T."/>
            <person name="Sreedasyam A."/>
            <person name="Maumus F."/>
            <person name="Tiley G.P."/>
            <person name="Fernandez-Pozo N."/>
            <person name="Barry K."/>
            <person name="Chen C."/>
            <person name="Wang M."/>
            <person name="Lipzen A."/>
            <person name="Daum C."/>
            <person name="Saski C.A."/>
            <person name="Payton A.C."/>
            <person name="Mcbreen J.C."/>
            <person name="Conrad R.E."/>
            <person name="Kollar L.M."/>
            <person name="Olsson S."/>
            <person name="Huttunen S."/>
            <person name="Landis J.B."/>
            <person name="Wickett N.J."/>
            <person name="Johnson M.G."/>
            <person name="Rensing S.A."/>
            <person name="Grimwood J."/>
            <person name="Schmutz J."/>
            <person name="Mcdaniel S.F."/>
        </authorList>
    </citation>
    <scope>NUCLEOTIDE SEQUENCE</scope>
    <source>
        <strain evidence="1">R40</strain>
    </source>
</reference>
<sequence>MSTALSRRSELRRVELIRRFKRQIAKASLYLASVDISADGSVLSHSREYAWDCEDVRVNQEVRRLESILVEHERAELRMAMADLTKTVDISNGPEEYMSMMDEVFEILILPGCIPPRDIFEVITGLRLIPDEEVCKCRESEAIQKEILTLLSVLG</sequence>
<comment type="caution">
    <text evidence="1">The sequence shown here is derived from an EMBL/GenBank/DDBJ whole genome shotgun (WGS) entry which is preliminary data.</text>
</comment>